<keyword evidence="1" id="KW-1133">Transmembrane helix</keyword>
<dbReference type="InterPro" id="IPR007110">
    <property type="entry name" value="Ig-like_dom"/>
</dbReference>
<keyword evidence="1" id="KW-0472">Membrane</keyword>
<evidence type="ECO:0000256" key="1">
    <source>
        <dbReference type="SAM" id="Phobius"/>
    </source>
</evidence>
<dbReference type="Proteomes" id="UP000887565">
    <property type="component" value="Unplaced"/>
</dbReference>
<reference evidence="4" key="1">
    <citation type="submission" date="2022-11" db="UniProtKB">
        <authorList>
            <consortium name="WormBaseParasite"/>
        </authorList>
    </citation>
    <scope>IDENTIFICATION</scope>
</reference>
<dbReference type="PROSITE" id="PS50835">
    <property type="entry name" value="IG_LIKE"/>
    <property type="match status" value="1"/>
</dbReference>
<evidence type="ECO:0000259" key="2">
    <source>
        <dbReference type="PROSITE" id="PS50835"/>
    </source>
</evidence>
<organism evidence="3 4">
    <name type="scientific">Romanomermis culicivorax</name>
    <name type="common">Nematode worm</name>
    <dbReference type="NCBI Taxonomy" id="13658"/>
    <lineage>
        <taxon>Eukaryota</taxon>
        <taxon>Metazoa</taxon>
        <taxon>Ecdysozoa</taxon>
        <taxon>Nematoda</taxon>
        <taxon>Enoplea</taxon>
        <taxon>Dorylaimia</taxon>
        <taxon>Mermithida</taxon>
        <taxon>Mermithoidea</taxon>
        <taxon>Mermithidae</taxon>
        <taxon>Romanomermis</taxon>
    </lineage>
</organism>
<proteinExistence type="predicted"/>
<keyword evidence="1" id="KW-0812">Transmembrane</keyword>
<sequence length="353" mass="40763">MNPIVSCDDLQHVFSNEQNPTHPNVRRLIMGETTLINNRTLICMICPESFAYEDFAFHDGKSVLEWQEMMPLTTVWGCTIFILESDDQFIWDCGKIFVFNQKGNERLSKRREITMEWGARMHIGDDSDKHGAPKETNQADQCLGAKQFLTIDMTRVINRAEFLTYMRISIYFYQGESRYDIPVSLKLDANECRKSHTSLLVCSITLPHKSSLFAVIDSITWSYNGKTIENDSKLIVPREQSDEKFSLYVRSRGNYTCGVAVQIYLTFPSKIEIVRRKIAYTVPKLCKSPGDSYVNHILVNIIVVVVSFILLAMCLLIVRYKKYRSRRREKTQSLSISPVKFDSKSAQKKIFKL</sequence>
<evidence type="ECO:0000313" key="4">
    <source>
        <dbReference type="WBParaSite" id="nRc.2.0.1.t17773-RA"/>
    </source>
</evidence>
<feature type="transmembrane region" description="Helical" evidence="1">
    <location>
        <begin position="297"/>
        <end position="318"/>
    </location>
</feature>
<name>A0A915IUN1_ROMCU</name>
<keyword evidence="3" id="KW-1185">Reference proteome</keyword>
<evidence type="ECO:0000313" key="3">
    <source>
        <dbReference type="Proteomes" id="UP000887565"/>
    </source>
</evidence>
<feature type="domain" description="Ig-like" evidence="2">
    <location>
        <begin position="182"/>
        <end position="259"/>
    </location>
</feature>
<dbReference type="WBParaSite" id="nRc.2.0.1.t17773-RA">
    <property type="protein sequence ID" value="nRc.2.0.1.t17773-RA"/>
    <property type="gene ID" value="nRc.2.0.1.g17773"/>
</dbReference>
<dbReference type="AlphaFoldDB" id="A0A915IUN1"/>
<accession>A0A915IUN1</accession>
<protein>
    <submittedName>
        <fullName evidence="4">Ig-like domain-containing protein</fullName>
    </submittedName>
</protein>